<dbReference type="Gramene" id="HORVU.MOREX.r3.6HG0571450.1">
    <property type="protein sequence ID" value="HORVU.MOREX.r3.6HG0571450.1"/>
    <property type="gene ID" value="HORVU.MOREX.r3.6HG0571450"/>
</dbReference>
<dbReference type="EnsemblPlants" id="HORVU.MOREX.r3.6HG0571450.1">
    <property type="protein sequence ID" value="HORVU.MOREX.r3.6HG0571450.1"/>
    <property type="gene ID" value="HORVU.MOREX.r3.6HG0571450"/>
</dbReference>
<reference evidence="2" key="3">
    <citation type="submission" date="2022-01" db="UniProtKB">
        <authorList>
            <consortium name="EnsemblPlants"/>
        </authorList>
    </citation>
    <scope>IDENTIFICATION</scope>
    <source>
        <strain evidence="2">subsp. vulgare</strain>
    </source>
</reference>
<dbReference type="InterPro" id="IPR011676">
    <property type="entry name" value="DUF1618"/>
</dbReference>
<dbReference type="Gramene" id="HORVU.MOREX.r2.6HG0473740.1">
    <property type="protein sequence ID" value="HORVU.MOREX.r2.6HG0473740.1"/>
    <property type="gene ID" value="HORVU.MOREX.r2.6HG0473740"/>
</dbReference>
<sequence>MGWVDLEHGIALCDVLGGQEDSSTMKQIRYIPLPDKGPVKTHSILRGTTQRYRTVAVVHDHIEYVEVQIHVRPGARPSRLHGTYFSDGWTVLRWSRTVTSTSRWTMDCKLTASDITVPADMAALLPMLPTEEDSAATTLERLHVGHPTISLGDDSDVVYFMAKIDEMEEAAWVIAVNTKKKLQGVTEFRPRSRHSLEFTYIPTTISKHLTPPGAKGNVKRPGMVLPGSANKKLLPAVPLMYESFCGQNLQNAQVEQGDDTTDPMDIE</sequence>
<feature type="domain" description="DUF1618" evidence="1">
    <location>
        <begin position="3"/>
        <end position="159"/>
    </location>
</feature>
<evidence type="ECO:0000259" key="1">
    <source>
        <dbReference type="Pfam" id="PF07762"/>
    </source>
</evidence>
<evidence type="ECO:0000313" key="3">
    <source>
        <dbReference type="Proteomes" id="UP000011116"/>
    </source>
</evidence>
<dbReference type="RefSeq" id="XP_044954654.1">
    <property type="nucleotide sequence ID" value="XM_045098719.1"/>
</dbReference>
<dbReference type="KEGG" id="hvg:123404770"/>
<organism evidence="2 3">
    <name type="scientific">Hordeum vulgare subsp. vulgare</name>
    <name type="common">Domesticated barley</name>
    <dbReference type="NCBI Taxonomy" id="112509"/>
    <lineage>
        <taxon>Eukaryota</taxon>
        <taxon>Viridiplantae</taxon>
        <taxon>Streptophyta</taxon>
        <taxon>Embryophyta</taxon>
        <taxon>Tracheophyta</taxon>
        <taxon>Spermatophyta</taxon>
        <taxon>Magnoliopsida</taxon>
        <taxon>Liliopsida</taxon>
        <taxon>Poales</taxon>
        <taxon>Poaceae</taxon>
        <taxon>BOP clade</taxon>
        <taxon>Pooideae</taxon>
        <taxon>Triticodae</taxon>
        <taxon>Triticeae</taxon>
        <taxon>Hordeinae</taxon>
        <taxon>Hordeum</taxon>
    </lineage>
</organism>
<dbReference type="Pfam" id="PF07762">
    <property type="entry name" value="DUF1618"/>
    <property type="match status" value="1"/>
</dbReference>
<dbReference type="Proteomes" id="UP000011116">
    <property type="component" value="Chromosome 6H"/>
</dbReference>
<name>A0A8I6YC43_HORVV</name>
<dbReference type="AlphaFoldDB" id="A0A8I6YC43"/>
<reference evidence="3" key="1">
    <citation type="journal article" date="2012" name="Nature">
        <title>A physical, genetic and functional sequence assembly of the barley genome.</title>
        <authorList>
            <consortium name="The International Barley Genome Sequencing Consortium"/>
            <person name="Mayer K.F."/>
            <person name="Waugh R."/>
            <person name="Brown J.W."/>
            <person name="Schulman A."/>
            <person name="Langridge P."/>
            <person name="Platzer M."/>
            <person name="Fincher G.B."/>
            <person name="Muehlbauer G.J."/>
            <person name="Sato K."/>
            <person name="Close T.J."/>
            <person name="Wise R.P."/>
            <person name="Stein N."/>
        </authorList>
    </citation>
    <scope>NUCLEOTIDE SEQUENCE [LARGE SCALE GENOMIC DNA]</scope>
    <source>
        <strain evidence="3">cv. Morex</strain>
    </source>
</reference>
<accession>A0A8I6YC43</accession>
<evidence type="ECO:0000313" key="2">
    <source>
        <dbReference type="EnsemblPlants" id="HORVU.MOREX.r3.6HG0571450.1"/>
    </source>
</evidence>
<reference evidence="2" key="2">
    <citation type="submission" date="2020-10" db="EMBL/GenBank/DDBJ databases">
        <authorList>
            <person name="Scholz U."/>
            <person name="Mascher M."/>
            <person name="Fiebig A."/>
        </authorList>
    </citation>
    <scope>NUCLEOTIDE SEQUENCE [LARGE SCALE GENOMIC DNA]</scope>
    <source>
        <strain evidence="2">cv. Morex</strain>
    </source>
</reference>
<dbReference type="PANTHER" id="PTHR33074:SF139">
    <property type="entry name" value="OS09G0567000 PROTEIN"/>
    <property type="match status" value="1"/>
</dbReference>
<dbReference type="GeneID" id="123404770"/>
<dbReference type="PANTHER" id="PTHR33074">
    <property type="entry name" value="EXPRESSED PROTEIN-RELATED"/>
    <property type="match status" value="1"/>
</dbReference>
<keyword evidence="3" id="KW-1185">Reference proteome</keyword>
<proteinExistence type="predicted"/>
<protein>
    <recommendedName>
        <fullName evidence="1">DUF1618 domain-containing protein</fullName>
    </recommendedName>
</protein>
<gene>
    <name evidence="2" type="primary">LOC123404770</name>
</gene>
<dbReference type="OrthoDB" id="685700at2759"/>